<evidence type="ECO:0000256" key="6">
    <source>
        <dbReference type="ARBA" id="ARBA00039751"/>
    </source>
</evidence>
<keyword evidence="3" id="KW-0274">FAD</keyword>
<evidence type="ECO:0000256" key="1">
    <source>
        <dbReference type="ARBA" id="ARBA00001974"/>
    </source>
</evidence>
<evidence type="ECO:0000313" key="8">
    <source>
        <dbReference type="Proteomes" id="UP001501257"/>
    </source>
</evidence>
<dbReference type="EMBL" id="BAABLK010000029">
    <property type="protein sequence ID" value="GAA5227518.1"/>
    <property type="molecule type" value="Genomic_DNA"/>
</dbReference>
<gene>
    <name evidence="7" type="ORF">GCM10025778_20510</name>
</gene>
<keyword evidence="2" id="KW-0285">Flavoprotein</keyword>
<evidence type="ECO:0000256" key="3">
    <source>
        <dbReference type="ARBA" id="ARBA00022827"/>
    </source>
</evidence>
<proteinExistence type="predicted"/>
<evidence type="ECO:0000256" key="2">
    <source>
        <dbReference type="ARBA" id="ARBA00022630"/>
    </source>
</evidence>
<keyword evidence="8" id="KW-1185">Reference proteome</keyword>
<comment type="caution">
    <text evidence="7">The sequence shown here is derived from an EMBL/GenBank/DDBJ whole genome shotgun (WGS) entry which is preliminary data.</text>
</comment>
<comment type="cofactor">
    <cofactor evidence="1">
        <name>FAD</name>
        <dbReference type="ChEBI" id="CHEBI:57692"/>
    </cofactor>
</comment>
<dbReference type="PANTHER" id="PTHR11530">
    <property type="entry name" value="D-AMINO ACID OXIDASE"/>
    <property type="match status" value="1"/>
</dbReference>
<sequence>MAAGILTWAIEVDPRLADATVLGRQAGWRPTRHSPRVELENVGGTPCVHAYGPGGICVTVSWGVAEDVLELLDR</sequence>
<name>A0ABP9TP62_9MICC</name>
<accession>A0ABP9TP62</accession>
<dbReference type="RefSeq" id="WP_210102256.1">
    <property type="nucleotide sequence ID" value="NZ_BAABLK010000029.1"/>
</dbReference>
<organism evidence="7 8">
    <name type="scientific">Paeniglutamicibacter antarcticus</name>
    <dbReference type="NCBI Taxonomy" id="494023"/>
    <lineage>
        <taxon>Bacteria</taxon>
        <taxon>Bacillati</taxon>
        <taxon>Actinomycetota</taxon>
        <taxon>Actinomycetes</taxon>
        <taxon>Micrococcales</taxon>
        <taxon>Micrococcaceae</taxon>
        <taxon>Paeniglutamicibacter</taxon>
    </lineage>
</organism>
<dbReference type="PANTHER" id="PTHR11530:SF11">
    <property type="entry name" value="D-ASPARTATE OXIDASE"/>
    <property type="match status" value="1"/>
</dbReference>
<dbReference type="Proteomes" id="UP001501257">
    <property type="component" value="Unassembled WGS sequence"/>
</dbReference>
<dbReference type="Gene3D" id="3.40.50.720">
    <property type="entry name" value="NAD(P)-binding Rossmann-like Domain"/>
    <property type="match status" value="1"/>
</dbReference>
<dbReference type="InterPro" id="IPR023209">
    <property type="entry name" value="DAO"/>
</dbReference>
<dbReference type="EC" id="1.4.3.3" evidence="5"/>
<evidence type="ECO:0000256" key="4">
    <source>
        <dbReference type="ARBA" id="ARBA00023002"/>
    </source>
</evidence>
<keyword evidence="4" id="KW-0560">Oxidoreductase</keyword>
<reference evidence="8" key="1">
    <citation type="journal article" date="2019" name="Int. J. Syst. Evol. Microbiol.">
        <title>The Global Catalogue of Microorganisms (GCM) 10K type strain sequencing project: providing services to taxonomists for standard genome sequencing and annotation.</title>
        <authorList>
            <consortium name="The Broad Institute Genomics Platform"/>
            <consortium name="The Broad Institute Genome Sequencing Center for Infectious Disease"/>
            <person name="Wu L."/>
            <person name="Ma J."/>
        </authorList>
    </citation>
    <scope>NUCLEOTIDE SEQUENCE [LARGE SCALE GENOMIC DNA]</scope>
    <source>
        <strain evidence="8">JCM 18952</strain>
    </source>
</reference>
<evidence type="ECO:0000313" key="7">
    <source>
        <dbReference type="EMBL" id="GAA5227518.1"/>
    </source>
</evidence>
<protein>
    <recommendedName>
        <fullName evidence="6">D-amino-acid oxidase</fullName>
        <ecNumber evidence="5">1.4.3.3</ecNumber>
    </recommendedName>
</protein>
<evidence type="ECO:0000256" key="5">
    <source>
        <dbReference type="ARBA" id="ARBA00039101"/>
    </source>
</evidence>